<accession>B9BLX1</accession>
<reference evidence="1 2" key="1">
    <citation type="journal article" date="2012" name="J. Bacteriol.">
        <title>Draft Genome Sequence Determination for Cystic Fibrosis and Chronic Granulomatous Disease Burkholderia multivorans Isolates.</title>
        <authorList>
            <person name="Varga J.J."/>
            <person name="Losada L."/>
            <person name="Zelazny A.M."/>
            <person name="Brinkac L."/>
            <person name="Harkins D."/>
            <person name="Radune D."/>
            <person name="Hostetler J."/>
            <person name="Sampaio E.P."/>
            <person name="Ronning C.M."/>
            <person name="Nierman W.C."/>
            <person name="Greenberg D.E."/>
            <person name="Holland S.M."/>
            <person name="Goldberg J.B."/>
        </authorList>
    </citation>
    <scope>NUCLEOTIDE SEQUENCE [LARGE SCALE GENOMIC DNA]</scope>
    <source>
        <strain evidence="1 2">CGD2</strain>
    </source>
</reference>
<sequence length="42" mass="4273">MHEVSLLIDGVSRGASDDATFDRIDPATGQVASRAAAATLAD</sequence>
<dbReference type="EMBL" id="ACFC01000002">
    <property type="protein sequence ID" value="EEE08938.1"/>
    <property type="molecule type" value="Genomic_DNA"/>
</dbReference>
<gene>
    <name evidence="1" type="ORF">BURMUCGD2_6079</name>
</gene>
<evidence type="ECO:0000313" key="1">
    <source>
        <dbReference type="EMBL" id="EEE08938.1"/>
    </source>
</evidence>
<organism evidence="1 2">
    <name type="scientific">Burkholderia multivorans CGD2</name>
    <dbReference type="NCBI Taxonomy" id="513052"/>
    <lineage>
        <taxon>Bacteria</taxon>
        <taxon>Pseudomonadati</taxon>
        <taxon>Pseudomonadota</taxon>
        <taxon>Betaproteobacteria</taxon>
        <taxon>Burkholderiales</taxon>
        <taxon>Burkholderiaceae</taxon>
        <taxon>Burkholderia</taxon>
        <taxon>Burkholderia cepacia complex</taxon>
    </lineage>
</organism>
<protein>
    <submittedName>
        <fullName evidence="1">Aldehyde dehydrogenase</fullName>
    </submittedName>
</protein>
<evidence type="ECO:0000313" key="2">
    <source>
        <dbReference type="Proteomes" id="UP000004535"/>
    </source>
</evidence>
<proteinExistence type="predicted"/>
<dbReference type="Proteomes" id="UP000004535">
    <property type="component" value="Unassembled WGS sequence"/>
</dbReference>
<name>B9BLX1_9BURK</name>
<comment type="caution">
    <text evidence="1">The sequence shown here is derived from an EMBL/GenBank/DDBJ whole genome shotgun (WGS) entry which is preliminary data.</text>
</comment>
<feature type="non-terminal residue" evidence="1">
    <location>
        <position position="42"/>
    </location>
</feature>
<dbReference type="AlphaFoldDB" id="B9BLX1"/>